<protein>
    <submittedName>
        <fullName evidence="1">Uncharacterized protein</fullName>
    </submittedName>
</protein>
<dbReference type="AlphaFoldDB" id="A0A9P5YS77"/>
<evidence type="ECO:0000313" key="2">
    <source>
        <dbReference type="Proteomes" id="UP000807469"/>
    </source>
</evidence>
<gene>
    <name evidence="1" type="ORF">BDN70DRAFT_899215</name>
</gene>
<comment type="caution">
    <text evidence="1">The sequence shown here is derived from an EMBL/GenBank/DDBJ whole genome shotgun (WGS) entry which is preliminary data.</text>
</comment>
<sequence>MNLAVGEDWRQAKFAARYLAFCKSRATSCLTLAESIAGAMTETDSELPASYLTPWTAQLGSYQDVEDLDIDWIEDEDVDETLQAELLALKTLEIATPVLRLLATLAEHEGTLNPEVAEERTAQSRLRLQAAVSLLHLSTVETFSNAISPKFISTEHLSHYGDRALATKQTAAEVESVTFPHSIGPASQIISRMPRAVKVECLETIFIRYLHLLAHHPDYGTGQLDEIVEMAGYIQFYLDLIASSENISLLYHLAQKGKTVRDPESHGSSQNFYIMSEVAQILIKARAQQNSWLLASYPGKVRLPADILRPLPNVEVINRILKTVYLLSAKFAMNIFRIFLYCPSVCSLSPKTKPDGQNPRIRRIVKGMRRLIQRKMYENTGLVTNNKIKSFLSSWTKKSSSLTDKLKNFAVTAATTIAASLKPKIVMISTQTGIDDSIVANGYFVHV</sequence>
<dbReference type="Pfam" id="PF20168">
    <property type="entry name" value="PDS5"/>
    <property type="match status" value="2"/>
</dbReference>
<dbReference type="EMBL" id="MU155395">
    <property type="protein sequence ID" value="KAF9474133.1"/>
    <property type="molecule type" value="Genomic_DNA"/>
</dbReference>
<accession>A0A9P5YS77</accession>
<proteinExistence type="predicted"/>
<keyword evidence="2" id="KW-1185">Reference proteome</keyword>
<reference evidence="1" key="1">
    <citation type="submission" date="2020-11" db="EMBL/GenBank/DDBJ databases">
        <authorList>
            <consortium name="DOE Joint Genome Institute"/>
            <person name="Ahrendt S."/>
            <person name="Riley R."/>
            <person name="Andreopoulos W."/>
            <person name="Labutti K."/>
            <person name="Pangilinan J."/>
            <person name="Ruiz-Duenas F.J."/>
            <person name="Barrasa J.M."/>
            <person name="Sanchez-Garcia M."/>
            <person name="Camarero S."/>
            <person name="Miyauchi S."/>
            <person name="Serrano A."/>
            <person name="Linde D."/>
            <person name="Babiker R."/>
            <person name="Drula E."/>
            <person name="Ayuso-Fernandez I."/>
            <person name="Pacheco R."/>
            <person name="Padilla G."/>
            <person name="Ferreira P."/>
            <person name="Barriuso J."/>
            <person name="Kellner H."/>
            <person name="Castanera R."/>
            <person name="Alfaro M."/>
            <person name="Ramirez L."/>
            <person name="Pisabarro A.G."/>
            <person name="Kuo A."/>
            <person name="Tritt A."/>
            <person name="Lipzen A."/>
            <person name="He G."/>
            <person name="Yan M."/>
            <person name="Ng V."/>
            <person name="Cullen D."/>
            <person name="Martin F."/>
            <person name="Rosso M.-N."/>
            <person name="Henrissat B."/>
            <person name="Hibbett D."/>
            <person name="Martinez A.T."/>
            <person name="Grigoriev I.V."/>
        </authorList>
    </citation>
    <scope>NUCLEOTIDE SEQUENCE</scope>
    <source>
        <strain evidence="1">CIRM-BRFM 674</strain>
    </source>
</reference>
<dbReference type="Proteomes" id="UP000807469">
    <property type="component" value="Unassembled WGS sequence"/>
</dbReference>
<dbReference type="OrthoDB" id="200660at2759"/>
<evidence type="ECO:0000313" key="1">
    <source>
        <dbReference type="EMBL" id="KAF9474133.1"/>
    </source>
</evidence>
<organism evidence="1 2">
    <name type="scientific">Pholiota conissans</name>
    <dbReference type="NCBI Taxonomy" id="109636"/>
    <lineage>
        <taxon>Eukaryota</taxon>
        <taxon>Fungi</taxon>
        <taxon>Dikarya</taxon>
        <taxon>Basidiomycota</taxon>
        <taxon>Agaricomycotina</taxon>
        <taxon>Agaricomycetes</taxon>
        <taxon>Agaricomycetidae</taxon>
        <taxon>Agaricales</taxon>
        <taxon>Agaricineae</taxon>
        <taxon>Strophariaceae</taxon>
        <taxon>Pholiota</taxon>
    </lineage>
</organism>
<name>A0A9P5YS77_9AGAR</name>